<name>A0A177YID8_9NOCA</name>
<keyword evidence="2" id="KW-0378">Hydrolase</keyword>
<evidence type="ECO:0000256" key="1">
    <source>
        <dbReference type="ARBA" id="ARBA00010515"/>
    </source>
</evidence>
<feature type="domain" description="Alpha/beta hydrolase fold-3" evidence="5">
    <location>
        <begin position="102"/>
        <end position="309"/>
    </location>
</feature>
<evidence type="ECO:0000256" key="3">
    <source>
        <dbReference type="PROSITE-ProRule" id="PRU10038"/>
    </source>
</evidence>
<organism evidence="6 7">
    <name type="scientific">Rhodococcoides kyotonense</name>
    <dbReference type="NCBI Taxonomy" id="398843"/>
    <lineage>
        <taxon>Bacteria</taxon>
        <taxon>Bacillati</taxon>
        <taxon>Actinomycetota</taxon>
        <taxon>Actinomycetes</taxon>
        <taxon>Mycobacteriales</taxon>
        <taxon>Nocardiaceae</taxon>
        <taxon>Rhodococcoides</taxon>
    </lineage>
</organism>
<dbReference type="Pfam" id="PF07859">
    <property type="entry name" value="Abhydrolase_3"/>
    <property type="match status" value="1"/>
</dbReference>
<dbReference type="InterPro" id="IPR013094">
    <property type="entry name" value="AB_hydrolase_3"/>
</dbReference>
<comment type="caution">
    <text evidence="6">The sequence shown here is derived from an EMBL/GenBank/DDBJ whole genome shotgun (WGS) entry which is preliminary data.</text>
</comment>
<feature type="region of interest" description="Disordered" evidence="4">
    <location>
        <begin position="1"/>
        <end position="25"/>
    </location>
</feature>
<evidence type="ECO:0000256" key="2">
    <source>
        <dbReference type="ARBA" id="ARBA00022801"/>
    </source>
</evidence>
<dbReference type="InterPro" id="IPR050300">
    <property type="entry name" value="GDXG_lipolytic_enzyme"/>
</dbReference>
<dbReference type="PANTHER" id="PTHR48081">
    <property type="entry name" value="AB HYDROLASE SUPERFAMILY PROTEIN C4A8.06C"/>
    <property type="match status" value="1"/>
</dbReference>
<reference evidence="6 7" key="1">
    <citation type="submission" date="2016-03" db="EMBL/GenBank/DDBJ databases">
        <title>Genome sequence of Rhodococcus kyotonensis KB10.</title>
        <authorList>
            <person name="Jeong H."/>
            <person name="Hong C.E."/>
            <person name="Jo S.H."/>
            <person name="Park J.M."/>
        </authorList>
    </citation>
    <scope>NUCLEOTIDE SEQUENCE [LARGE SCALE GENOMIC DNA]</scope>
    <source>
        <strain evidence="6 7">KB10</strain>
    </source>
</reference>
<evidence type="ECO:0000256" key="4">
    <source>
        <dbReference type="SAM" id="MobiDB-lite"/>
    </source>
</evidence>
<dbReference type="AlphaFoldDB" id="A0A177YID8"/>
<dbReference type="GO" id="GO:0004806">
    <property type="term" value="F:triacylglycerol lipase activity"/>
    <property type="evidence" value="ECO:0007669"/>
    <property type="project" value="TreeGrafter"/>
</dbReference>
<protein>
    <submittedName>
        <fullName evidence="6">Esterase</fullName>
    </submittedName>
</protein>
<keyword evidence="7" id="KW-1185">Reference proteome</keyword>
<dbReference type="Proteomes" id="UP000077519">
    <property type="component" value="Unassembled WGS sequence"/>
</dbReference>
<feature type="active site" evidence="3">
    <location>
        <position position="176"/>
    </location>
</feature>
<gene>
    <name evidence="6" type="ORF">A3K89_20750</name>
</gene>
<accession>A0A177YID8</accession>
<evidence type="ECO:0000313" key="6">
    <source>
        <dbReference type="EMBL" id="OAK55283.1"/>
    </source>
</evidence>
<dbReference type="SUPFAM" id="SSF53474">
    <property type="entry name" value="alpha/beta-Hydrolases"/>
    <property type="match status" value="1"/>
</dbReference>
<dbReference type="PROSITE" id="PS01174">
    <property type="entry name" value="LIPASE_GDXG_SER"/>
    <property type="match status" value="1"/>
</dbReference>
<proteinExistence type="inferred from homology"/>
<dbReference type="EMBL" id="LVHI01000011">
    <property type="protein sequence ID" value="OAK55283.1"/>
    <property type="molecule type" value="Genomic_DNA"/>
</dbReference>
<dbReference type="RefSeq" id="WP_068423943.1">
    <property type="nucleotide sequence ID" value="NZ_LVHI01000011.1"/>
</dbReference>
<dbReference type="Gene3D" id="3.40.50.1820">
    <property type="entry name" value="alpha/beta hydrolase"/>
    <property type="match status" value="1"/>
</dbReference>
<comment type="similarity">
    <text evidence="1">Belongs to the 'GDXG' lipolytic enzyme family.</text>
</comment>
<dbReference type="InterPro" id="IPR033140">
    <property type="entry name" value="Lipase_GDXG_put_SER_AS"/>
</dbReference>
<evidence type="ECO:0000313" key="7">
    <source>
        <dbReference type="Proteomes" id="UP000077519"/>
    </source>
</evidence>
<evidence type="ECO:0000259" key="5">
    <source>
        <dbReference type="Pfam" id="PF07859"/>
    </source>
</evidence>
<dbReference type="PANTHER" id="PTHR48081:SF30">
    <property type="entry name" value="ACETYL-HYDROLASE LIPR-RELATED"/>
    <property type="match status" value="1"/>
</dbReference>
<dbReference type="InterPro" id="IPR029058">
    <property type="entry name" value="AB_hydrolase_fold"/>
</dbReference>
<sequence length="341" mass="36962">MTTVLTATPRPGFTPATHTSSRADMPSGSLASKALAAYLQHTVRPFLSVWARTAHLPWPFHVIDYAGRLVPQLKGTRSRRVELADCGAEWVTADGVSEDNVVLYLHGGAFVCCGMNTHRRLVSRVSQSADAPVLSVDYRMMPRNPISHAVEDGVDGYRYLLAAGYRPDQIFIAGDSAGGYLAFMVALALRTVNLPRPAGIFVMSPLTDMDPTRKIEHENARKCAVFPAGAVPALTVMADRVDAKIVVEGKRGPRISPVDADLTGLPPVLIQVGSTEMVLADAELMAIRLEEAGVECELQVWDEQVHVFQAADFLPEARRAMIEIGEFVRSHCAFDAAPSTA</sequence>